<evidence type="ECO:0000313" key="1">
    <source>
        <dbReference type="EMBL" id="GAA0184298.1"/>
    </source>
</evidence>
<organism evidence="1 2">
    <name type="scientific">Lithospermum erythrorhizon</name>
    <name type="common">Purple gromwell</name>
    <name type="synonym">Lithospermum officinale var. erythrorhizon</name>
    <dbReference type="NCBI Taxonomy" id="34254"/>
    <lineage>
        <taxon>Eukaryota</taxon>
        <taxon>Viridiplantae</taxon>
        <taxon>Streptophyta</taxon>
        <taxon>Embryophyta</taxon>
        <taxon>Tracheophyta</taxon>
        <taxon>Spermatophyta</taxon>
        <taxon>Magnoliopsida</taxon>
        <taxon>eudicotyledons</taxon>
        <taxon>Gunneridae</taxon>
        <taxon>Pentapetalae</taxon>
        <taxon>asterids</taxon>
        <taxon>lamiids</taxon>
        <taxon>Boraginales</taxon>
        <taxon>Boraginaceae</taxon>
        <taxon>Boraginoideae</taxon>
        <taxon>Lithospermeae</taxon>
        <taxon>Lithospermum</taxon>
    </lineage>
</organism>
<reference evidence="1 2" key="1">
    <citation type="submission" date="2024-01" db="EMBL/GenBank/DDBJ databases">
        <title>The complete chloroplast genome sequence of Lithospermum erythrorhizon: insights into the phylogenetic relationship among Boraginaceae species and the maternal lineages of purple gromwells.</title>
        <authorList>
            <person name="Okada T."/>
            <person name="Watanabe K."/>
        </authorList>
    </citation>
    <scope>NUCLEOTIDE SEQUENCE [LARGE SCALE GENOMIC DNA]</scope>
</reference>
<proteinExistence type="predicted"/>
<accession>A0AAV3RTB1</accession>
<dbReference type="AlphaFoldDB" id="A0AAV3RTB1"/>
<keyword evidence="2" id="KW-1185">Reference proteome</keyword>
<gene>
    <name evidence="1" type="ORF">LIER_31586</name>
</gene>
<dbReference type="Proteomes" id="UP001454036">
    <property type="component" value="Unassembled WGS sequence"/>
</dbReference>
<comment type="caution">
    <text evidence="1">The sequence shown here is derived from an EMBL/GenBank/DDBJ whole genome shotgun (WGS) entry which is preliminary data.</text>
</comment>
<name>A0AAV3RTB1_LITER</name>
<protein>
    <submittedName>
        <fullName evidence="1">Uncharacterized protein</fullName>
    </submittedName>
</protein>
<evidence type="ECO:0000313" key="2">
    <source>
        <dbReference type="Proteomes" id="UP001454036"/>
    </source>
</evidence>
<dbReference type="EMBL" id="BAABME010011792">
    <property type="protein sequence ID" value="GAA0184298.1"/>
    <property type="molecule type" value="Genomic_DNA"/>
</dbReference>
<sequence>MWSIHPYFANLVDKSLNGENSPFPPLAISFADKALAWNKDIFGNIHRKVNHLTKRIGGVQKKLQDNPSHSLQNLEIALLQEYNEILKAQKLHWFVKSRVQWIQFGDVSTSFFHTSTVVRKHKNNIKMLKDSLGAWITYASHIASHITSHFSEAFTTVRSCSYSKFPFQPSFTPLLEASQLSLILNPITDDDILGALHSFKPYKSPGPDSLYPIFFPGPP</sequence>